<dbReference type="EMBL" id="PTIY01000022">
    <property type="protein sequence ID" value="PPK65122.1"/>
    <property type="molecule type" value="Genomic_DNA"/>
</dbReference>
<dbReference type="AlphaFoldDB" id="A0A2S6GIR1"/>
<proteinExistence type="predicted"/>
<sequence length="48" mass="5996">MSEPIEREWRFYLEQHVFIRQLMSYILRYAVEVTDRRSDLGEHSSRQH</sequence>
<protein>
    <submittedName>
        <fullName evidence="1">Uncharacterized protein</fullName>
    </submittedName>
</protein>
<comment type="caution">
    <text evidence="1">The sequence shown here is derived from an EMBL/GenBank/DDBJ whole genome shotgun (WGS) entry which is preliminary data.</text>
</comment>
<evidence type="ECO:0000313" key="2">
    <source>
        <dbReference type="Proteomes" id="UP000238071"/>
    </source>
</evidence>
<reference evidence="1 2" key="1">
    <citation type="submission" date="2018-02" db="EMBL/GenBank/DDBJ databases">
        <title>Subsurface microbial communities from deep shales in Ohio and West Virginia, USA.</title>
        <authorList>
            <person name="Wrighton K."/>
        </authorList>
    </citation>
    <scope>NUCLEOTIDE SEQUENCE [LARGE SCALE GENOMIC DNA]</scope>
    <source>
        <strain evidence="1 2">OWC-G53F</strain>
    </source>
</reference>
<keyword evidence="2" id="KW-1185">Reference proteome</keyword>
<evidence type="ECO:0000313" key="1">
    <source>
        <dbReference type="EMBL" id="PPK65122.1"/>
    </source>
</evidence>
<gene>
    <name evidence="1" type="ORF">B0F88_1222</name>
</gene>
<accession>A0A2S6GIR1</accession>
<name>A0A2S6GIR1_9GAMM</name>
<dbReference type="Proteomes" id="UP000238071">
    <property type="component" value="Unassembled WGS sequence"/>
</dbReference>
<organism evidence="1 2">
    <name type="scientific">Methylobacter tundripaludum</name>
    <dbReference type="NCBI Taxonomy" id="173365"/>
    <lineage>
        <taxon>Bacteria</taxon>
        <taxon>Pseudomonadati</taxon>
        <taxon>Pseudomonadota</taxon>
        <taxon>Gammaproteobacteria</taxon>
        <taxon>Methylococcales</taxon>
        <taxon>Methylococcaceae</taxon>
        <taxon>Methylobacter</taxon>
    </lineage>
</organism>